<name>A0ABX6FXL4_9BURK</name>
<protein>
    <submittedName>
        <fullName evidence="2">Uncharacterized protein</fullName>
    </submittedName>
</protein>
<dbReference type="EMBL" id="CP046904">
    <property type="protein sequence ID" value="QGZ42108.1"/>
    <property type="molecule type" value="Genomic_DNA"/>
</dbReference>
<dbReference type="RefSeq" id="WP_145881366.1">
    <property type="nucleotide sequence ID" value="NZ_CP046904.1"/>
</dbReference>
<proteinExistence type="predicted"/>
<organism evidence="2 3">
    <name type="scientific">Pseudoduganella flava</name>
    <dbReference type="NCBI Taxonomy" id="871742"/>
    <lineage>
        <taxon>Bacteria</taxon>
        <taxon>Pseudomonadati</taxon>
        <taxon>Pseudomonadota</taxon>
        <taxon>Betaproteobacteria</taxon>
        <taxon>Burkholderiales</taxon>
        <taxon>Oxalobacteraceae</taxon>
        <taxon>Telluria group</taxon>
        <taxon>Pseudoduganella</taxon>
    </lineage>
</organism>
<keyword evidence="3" id="KW-1185">Reference proteome</keyword>
<reference evidence="2 3" key="1">
    <citation type="submission" date="2019-12" db="EMBL/GenBank/DDBJ databases">
        <title>Draft Genome Sequences of Six Type Strains of the Genus Massilia.</title>
        <authorList>
            <person name="Miess H."/>
            <person name="Frediansyah A."/>
            <person name="Goeker M."/>
            <person name="Gross H."/>
        </authorList>
    </citation>
    <scope>NUCLEOTIDE SEQUENCE [LARGE SCALE GENOMIC DNA]</scope>
    <source>
        <strain evidence="2 3">DSM 26639</strain>
    </source>
</reference>
<sequence length="129" mass="14143">MLYPTRLFAYIGTTRRTPPSDVRSSSLTIKPQAGAGRGDRPPAGNQNREATMKCSTAVQLLGGMLEVFQRLPDGDDKTRMAEAAVALREVLPDLLDDSEDRGGFLDFVDKARQPLSAADYYKLDKKLPA</sequence>
<evidence type="ECO:0000313" key="3">
    <source>
        <dbReference type="Proteomes" id="UP000437862"/>
    </source>
</evidence>
<accession>A0ABX6FXL4</accession>
<feature type="region of interest" description="Disordered" evidence="1">
    <location>
        <begin position="14"/>
        <end position="49"/>
    </location>
</feature>
<evidence type="ECO:0000256" key="1">
    <source>
        <dbReference type="SAM" id="MobiDB-lite"/>
    </source>
</evidence>
<evidence type="ECO:0000313" key="2">
    <source>
        <dbReference type="EMBL" id="QGZ42108.1"/>
    </source>
</evidence>
<dbReference type="Proteomes" id="UP000437862">
    <property type="component" value="Chromosome"/>
</dbReference>
<feature type="compositionally biased region" description="Polar residues" evidence="1">
    <location>
        <begin position="14"/>
        <end position="29"/>
    </location>
</feature>
<gene>
    <name evidence="2" type="ORF">GO485_25730</name>
</gene>